<name>A0A645C995_9ZZZZ</name>
<accession>A0A645C995</accession>
<evidence type="ECO:0000313" key="1">
    <source>
        <dbReference type="EMBL" id="MPM72074.1"/>
    </source>
</evidence>
<proteinExistence type="predicted"/>
<evidence type="ECO:0008006" key="2">
    <source>
        <dbReference type="Google" id="ProtNLM"/>
    </source>
</evidence>
<dbReference type="EMBL" id="VSSQ01024515">
    <property type="protein sequence ID" value="MPM72074.1"/>
    <property type="molecule type" value="Genomic_DNA"/>
</dbReference>
<gene>
    <name evidence="1" type="ORF">SDC9_119047</name>
</gene>
<sequence>MEEWINALSYKLSHIHLHNNYKDKDSHYGIYKGSMNVISILKKLNDINNNITVSLEITDLEQLKESLDILVKEGFVKLNIQK</sequence>
<dbReference type="InterPro" id="IPR036237">
    <property type="entry name" value="Xyl_isomerase-like_sf"/>
</dbReference>
<dbReference type="AlphaFoldDB" id="A0A645C995"/>
<dbReference type="Gene3D" id="3.20.20.150">
    <property type="entry name" value="Divalent-metal-dependent TIM barrel enzymes"/>
    <property type="match status" value="1"/>
</dbReference>
<comment type="caution">
    <text evidence="1">The sequence shown here is derived from an EMBL/GenBank/DDBJ whole genome shotgun (WGS) entry which is preliminary data.</text>
</comment>
<protein>
    <recommendedName>
        <fullName evidence="2">Xylose isomerase-like TIM barrel domain-containing protein</fullName>
    </recommendedName>
</protein>
<reference evidence="1" key="1">
    <citation type="submission" date="2019-08" db="EMBL/GenBank/DDBJ databases">
        <authorList>
            <person name="Kucharzyk K."/>
            <person name="Murdoch R.W."/>
            <person name="Higgins S."/>
            <person name="Loffler F."/>
        </authorList>
    </citation>
    <scope>NUCLEOTIDE SEQUENCE</scope>
</reference>
<organism evidence="1">
    <name type="scientific">bioreactor metagenome</name>
    <dbReference type="NCBI Taxonomy" id="1076179"/>
    <lineage>
        <taxon>unclassified sequences</taxon>
        <taxon>metagenomes</taxon>
        <taxon>ecological metagenomes</taxon>
    </lineage>
</organism>
<dbReference type="SUPFAM" id="SSF51658">
    <property type="entry name" value="Xylose isomerase-like"/>
    <property type="match status" value="1"/>
</dbReference>